<name>A0A1Y2LUC2_EPING</name>
<feature type="compositionally biased region" description="Basic residues" evidence="1">
    <location>
        <begin position="303"/>
        <end position="314"/>
    </location>
</feature>
<sequence length="743" mass="78550">MHEELTKQRFDMSTLPFHSTAHPSLFHPLILPSFLRSFPLSPTHPPTHPQKIRNSQHAPLKHAGPDHHPGDDPTGHPDRPNRDAGPRAADGPRPGGTLQHVRERHPRGPRAPLRHHQRVTRAQHQHLAHAQQAAVGRGAHEAERRAGDAHHDRLGEVERGQGGKVHAEAQQAEALQEVCFARGGGAQLGQEGGEQEGQEGGDVCEEGVQAGEVGGVGGVEVVQRGEGEGVQGEEEEERGEEGALGGGCEGGGDEAAAAAAVELDRLQRGLVGLRFSRRALDGLRGLAFGGVLGLVSGRALGGSRRRRGGLRRRVGPPALHPQRNGGDAEGHGDQHGAWQVGADADEAVRLDEQVEEEALVQVLEQVVQAAEQALDGLAQAHLVVPAVPHGAQRNGVDVVGDEGAVRPRCVAQPLAHHPPQHGAQALLVRVPVVEHALDGNANAHLARRDLHGRVEQVEVGQLAVDAVVLDVQLVVAVAPGARGVVDGDGGLQRAALDVQALDAALVVAVVVRVDPRLGASGAVARHQEDDVLAPQAPALEVARQREHQRHPRRVGLVAAVRPRADEHDGLGGVGARALQDRVDVLAGDGAVRDVVGVLLRCDLEVVGAEHVGELRGASAKYQPSAPACISTGGIPLLHRPLVQRPHLLAICAEDIVLAAAKVRVHLARQQRVLGHIRLARVVVQRQDQQPSNADDDAQGRQVGRDLEDAGVAPERQQRGWPAVSLGYVCVTQQAVLQFAAVRG</sequence>
<feature type="region of interest" description="Disordered" evidence="1">
    <location>
        <begin position="301"/>
        <end position="336"/>
    </location>
</feature>
<reference evidence="2 3" key="1">
    <citation type="journal article" date="2017" name="Genome Announc.">
        <title>Genome sequence of the saprophytic ascomycete Epicoccum nigrum ICMP 19927 strain isolated from New Zealand.</title>
        <authorList>
            <person name="Fokin M."/>
            <person name="Fleetwood D."/>
            <person name="Weir B.S."/>
            <person name="Villas-Boas S.G."/>
        </authorList>
    </citation>
    <scope>NUCLEOTIDE SEQUENCE [LARGE SCALE GENOMIC DNA]</scope>
    <source>
        <strain evidence="2 3">ICMP 19927</strain>
    </source>
</reference>
<dbReference type="AlphaFoldDB" id="A0A1Y2LUC2"/>
<organism evidence="2 3">
    <name type="scientific">Epicoccum nigrum</name>
    <name type="common">Soil fungus</name>
    <name type="synonym">Epicoccum purpurascens</name>
    <dbReference type="NCBI Taxonomy" id="105696"/>
    <lineage>
        <taxon>Eukaryota</taxon>
        <taxon>Fungi</taxon>
        <taxon>Dikarya</taxon>
        <taxon>Ascomycota</taxon>
        <taxon>Pezizomycotina</taxon>
        <taxon>Dothideomycetes</taxon>
        <taxon>Pleosporomycetidae</taxon>
        <taxon>Pleosporales</taxon>
        <taxon>Pleosporineae</taxon>
        <taxon>Didymellaceae</taxon>
        <taxon>Epicoccum</taxon>
    </lineage>
</organism>
<protein>
    <submittedName>
        <fullName evidence="2">Uncharacterized protein</fullName>
    </submittedName>
</protein>
<feature type="compositionally biased region" description="Basic residues" evidence="1">
    <location>
        <begin position="102"/>
        <end position="127"/>
    </location>
</feature>
<feature type="compositionally biased region" description="Basic and acidic residues" evidence="1">
    <location>
        <begin position="138"/>
        <end position="150"/>
    </location>
</feature>
<keyword evidence="3" id="KW-1185">Reference proteome</keyword>
<dbReference type="EMBL" id="KZ107851">
    <property type="protein sequence ID" value="OSS46628.1"/>
    <property type="molecule type" value="Genomic_DNA"/>
</dbReference>
<dbReference type="Proteomes" id="UP000193240">
    <property type="component" value="Unassembled WGS sequence"/>
</dbReference>
<evidence type="ECO:0000313" key="2">
    <source>
        <dbReference type="EMBL" id="OSS46628.1"/>
    </source>
</evidence>
<proteinExistence type="predicted"/>
<feature type="compositionally biased region" description="Low complexity" evidence="1">
    <location>
        <begin position="86"/>
        <end position="96"/>
    </location>
</feature>
<feature type="region of interest" description="Disordered" evidence="1">
    <location>
        <begin position="224"/>
        <end position="251"/>
    </location>
</feature>
<feature type="compositionally biased region" description="Basic and acidic residues" evidence="1">
    <location>
        <begin position="63"/>
        <end position="85"/>
    </location>
</feature>
<dbReference type="InParanoid" id="A0A1Y2LUC2"/>
<feature type="region of interest" description="Disordered" evidence="1">
    <location>
        <begin position="41"/>
        <end position="150"/>
    </location>
</feature>
<gene>
    <name evidence="2" type="ORF">B5807_08353</name>
</gene>
<evidence type="ECO:0000256" key="1">
    <source>
        <dbReference type="SAM" id="MobiDB-lite"/>
    </source>
</evidence>
<accession>A0A1Y2LUC2</accession>
<evidence type="ECO:0000313" key="3">
    <source>
        <dbReference type="Proteomes" id="UP000193240"/>
    </source>
</evidence>